<evidence type="ECO:0000256" key="3">
    <source>
        <dbReference type="ARBA" id="ARBA00023027"/>
    </source>
</evidence>
<feature type="binding site" evidence="4">
    <location>
        <position position="143"/>
    </location>
    <ligand>
        <name>Zn(2+)</name>
        <dbReference type="ChEBI" id="CHEBI:29105"/>
    </ligand>
</feature>
<sequence length="233" mass="25774">MVMTFKSMLQVAQHVVFLTGAGVSTASGIPDYRSKTGLYHQQANPEYLLSHTNLVTHPASFYEFVTQQMYFPNAKPNVIHQVMATIANQKGQIITQNVDGLHTKAGARDVIEFHGSLYRVTCQKCGQSVPYQAYLTDMHHQNCGGILRPDIVLYEEPIDPTVIEQAIQAIEAADLIVVVGTSFRVYPFASLIEDRCPDAQLVAINQEILQFEMPVTMIQADAATIFAALATKE</sequence>
<feature type="domain" description="Deacetylase sirtuin-type" evidence="5">
    <location>
        <begin position="1"/>
        <end position="233"/>
    </location>
</feature>
<dbReference type="EMBL" id="AYZB01000001">
    <property type="protein sequence ID" value="KRM24521.1"/>
    <property type="molecule type" value="Genomic_DNA"/>
</dbReference>
<dbReference type="SUPFAM" id="SSF52467">
    <property type="entry name" value="DHS-like NAD/FAD-binding domain"/>
    <property type="match status" value="1"/>
</dbReference>
<dbReference type="InterPro" id="IPR026590">
    <property type="entry name" value="Ssirtuin_cat_dom"/>
</dbReference>
<dbReference type="Pfam" id="PF02146">
    <property type="entry name" value="SIR2"/>
    <property type="match status" value="1"/>
</dbReference>
<dbReference type="InterPro" id="IPR026591">
    <property type="entry name" value="Sirtuin_cat_small_dom_sf"/>
</dbReference>
<name>A0AA89I2J5_9LACO</name>
<dbReference type="PANTHER" id="PTHR11085:SF4">
    <property type="entry name" value="NAD-DEPENDENT PROTEIN DEACYLASE"/>
    <property type="match status" value="1"/>
</dbReference>
<dbReference type="EC" id="2.3.1.286" evidence="1"/>
<dbReference type="InterPro" id="IPR029035">
    <property type="entry name" value="DHS-like_NAD/FAD-binding_dom"/>
</dbReference>
<feature type="active site" description="Proton acceptor" evidence="4">
    <location>
        <position position="114"/>
    </location>
</feature>
<dbReference type="InterPro" id="IPR050134">
    <property type="entry name" value="NAD-dep_sirtuin_deacylases"/>
</dbReference>
<dbReference type="NCBIfam" id="NF001752">
    <property type="entry name" value="PRK00481.1-1"/>
    <property type="match status" value="1"/>
</dbReference>
<dbReference type="GO" id="GO:0046872">
    <property type="term" value="F:metal ion binding"/>
    <property type="evidence" value="ECO:0007669"/>
    <property type="project" value="UniProtKB-KW"/>
</dbReference>
<keyword evidence="4" id="KW-0862">Zinc</keyword>
<evidence type="ECO:0000256" key="4">
    <source>
        <dbReference type="PROSITE-ProRule" id="PRU00236"/>
    </source>
</evidence>
<dbReference type="PANTHER" id="PTHR11085">
    <property type="entry name" value="NAD-DEPENDENT PROTEIN DEACYLASE SIRTUIN-5, MITOCHONDRIAL-RELATED"/>
    <property type="match status" value="1"/>
</dbReference>
<comment type="caution">
    <text evidence="6">The sequence shown here is derived from an EMBL/GenBank/DDBJ whole genome shotgun (WGS) entry which is preliminary data.</text>
</comment>
<protein>
    <recommendedName>
        <fullName evidence="1">protein acetyllysine N-acetyltransferase</fullName>
        <ecNumber evidence="1">2.3.1.286</ecNumber>
    </recommendedName>
</protein>
<gene>
    <name evidence="6" type="ORF">FC90_GL000226</name>
</gene>
<evidence type="ECO:0000259" key="5">
    <source>
        <dbReference type="PROSITE" id="PS50305"/>
    </source>
</evidence>
<dbReference type="InterPro" id="IPR003000">
    <property type="entry name" value="Sirtuin"/>
</dbReference>
<feature type="binding site" evidence="4">
    <location>
        <position position="125"/>
    </location>
    <ligand>
        <name>Zn(2+)</name>
        <dbReference type="ChEBI" id="CHEBI:29105"/>
    </ligand>
</feature>
<dbReference type="Proteomes" id="UP000050823">
    <property type="component" value="Unassembled WGS sequence"/>
</dbReference>
<evidence type="ECO:0000313" key="6">
    <source>
        <dbReference type="EMBL" id="KRM24521.1"/>
    </source>
</evidence>
<keyword evidence="4" id="KW-0479">Metal-binding</keyword>
<dbReference type="GO" id="GO:0017136">
    <property type="term" value="F:histone deacetylase activity, NAD-dependent"/>
    <property type="evidence" value="ECO:0007669"/>
    <property type="project" value="TreeGrafter"/>
</dbReference>
<dbReference type="PROSITE" id="PS50305">
    <property type="entry name" value="SIRTUIN"/>
    <property type="match status" value="1"/>
</dbReference>
<organism evidence="6 7">
    <name type="scientific">Latilactobacillus graminis DSM 20719</name>
    <dbReference type="NCBI Taxonomy" id="1423752"/>
    <lineage>
        <taxon>Bacteria</taxon>
        <taxon>Bacillati</taxon>
        <taxon>Bacillota</taxon>
        <taxon>Bacilli</taxon>
        <taxon>Lactobacillales</taxon>
        <taxon>Lactobacillaceae</taxon>
        <taxon>Latilactobacillus</taxon>
    </lineage>
</organism>
<keyword evidence="3" id="KW-0520">NAD</keyword>
<keyword evidence="2" id="KW-0808">Transferase</keyword>
<dbReference type="GO" id="GO:0070403">
    <property type="term" value="F:NAD+ binding"/>
    <property type="evidence" value="ECO:0007669"/>
    <property type="project" value="InterPro"/>
</dbReference>
<proteinExistence type="predicted"/>
<dbReference type="Gene3D" id="3.40.50.1220">
    <property type="entry name" value="TPP-binding domain"/>
    <property type="match status" value="1"/>
</dbReference>
<evidence type="ECO:0000313" key="7">
    <source>
        <dbReference type="Proteomes" id="UP000050823"/>
    </source>
</evidence>
<feature type="binding site" evidence="4">
    <location>
        <position position="122"/>
    </location>
    <ligand>
        <name>Zn(2+)</name>
        <dbReference type="ChEBI" id="CHEBI:29105"/>
    </ligand>
</feature>
<reference evidence="6 7" key="1">
    <citation type="journal article" date="2015" name="Genome Announc.">
        <title>Expanding the biotechnology potential of lactobacilli through comparative genomics of 213 strains and associated genera.</title>
        <authorList>
            <person name="Sun Z."/>
            <person name="Harris H.M."/>
            <person name="McCann A."/>
            <person name="Guo C."/>
            <person name="Argimon S."/>
            <person name="Zhang W."/>
            <person name="Yang X."/>
            <person name="Jeffery I.B."/>
            <person name="Cooney J.C."/>
            <person name="Kagawa T.F."/>
            <person name="Liu W."/>
            <person name="Song Y."/>
            <person name="Salvetti E."/>
            <person name="Wrobel A."/>
            <person name="Rasinkangas P."/>
            <person name="Parkhill J."/>
            <person name="Rea M.C."/>
            <person name="O'Sullivan O."/>
            <person name="Ritari J."/>
            <person name="Douillard F.P."/>
            <person name="Paul Ross R."/>
            <person name="Yang R."/>
            <person name="Briner A.E."/>
            <person name="Felis G.E."/>
            <person name="de Vos W.M."/>
            <person name="Barrangou R."/>
            <person name="Klaenhammer T.R."/>
            <person name="Caufield P.W."/>
            <person name="Cui Y."/>
            <person name="Zhang H."/>
            <person name="O'Toole P.W."/>
        </authorList>
    </citation>
    <scope>NUCLEOTIDE SEQUENCE [LARGE SCALE GENOMIC DNA]</scope>
    <source>
        <strain evidence="6 7">DSM 20719</strain>
    </source>
</reference>
<evidence type="ECO:0000256" key="2">
    <source>
        <dbReference type="ARBA" id="ARBA00022679"/>
    </source>
</evidence>
<feature type="binding site" evidence="4">
    <location>
        <position position="140"/>
    </location>
    <ligand>
        <name>Zn(2+)</name>
        <dbReference type="ChEBI" id="CHEBI:29105"/>
    </ligand>
</feature>
<accession>A0AA89I2J5</accession>
<evidence type="ECO:0000256" key="1">
    <source>
        <dbReference type="ARBA" id="ARBA00012928"/>
    </source>
</evidence>
<dbReference type="AlphaFoldDB" id="A0AA89I2J5"/>
<dbReference type="Gene3D" id="3.30.1600.10">
    <property type="entry name" value="SIR2/SIRT2 'Small Domain"/>
    <property type="match status" value="1"/>
</dbReference>